<reference evidence="2 3" key="1">
    <citation type="submission" date="2019-06" db="EMBL/GenBank/DDBJ databases">
        <title>Draft genomes of female and male turbot (Scophthalmus maximus).</title>
        <authorList>
            <person name="Xu H."/>
            <person name="Xu X.-W."/>
            <person name="Shao C."/>
            <person name="Chen S."/>
        </authorList>
    </citation>
    <scope>NUCLEOTIDE SEQUENCE [LARGE SCALE GENOMIC DNA]</scope>
    <source>
        <strain evidence="2">Ysfricsl-2016a</strain>
        <tissue evidence="2">Blood</tissue>
    </source>
</reference>
<sequence>MGRGVYTTGCSCYPDTQYWKDYLENIWCGYGASRQGDSPHRTLIIVLTDNHHVRLDKEIIMRGRARGPGPETGAHCQAFILGGNRSPCLTRTGDKETRSSQTSPPCFSELECDPVAPSTSLPSSVITSASESCPEDRVTHAMVTSAKGLQQADLVHSPTAIVLRDYEIPVTKYILDPDAHCFTVSEEDICDLETQDFTVCDVLQFPKSEDFDDRCILSGPQKDSEDVSGALSHGTPSDIEEGPLSPCALPDLGELGDLFEDGFPVCFLFDVD</sequence>
<dbReference type="Proteomes" id="UP000438429">
    <property type="component" value="Unassembled WGS sequence"/>
</dbReference>
<dbReference type="AlphaFoldDB" id="A0A6A4RLQ2"/>
<proteinExistence type="predicted"/>
<name>A0A6A4RLQ2_SCOMX</name>
<gene>
    <name evidence="2" type="ORF">F2P81_024046</name>
</gene>
<organism evidence="2 3">
    <name type="scientific">Scophthalmus maximus</name>
    <name type="common">Turbot</name>
    <name type="synonym">Psetta maxima</name>
    <dbReference type="NCBI Taxonomy" id="52904"/>
    <lineage>
        <taxon>Eukaryota</taxon>
        <taxon>Metazoa</taxon>
        <taxon>Chordata</taxon>
        <taxon>Craniata</taxon>
        <taxon>Vertebrata</taxon>
        <taxon>Euteleostomi</taxon>
        <taxon>Actinopterygii</taxon>
        <taxon>Neopterygii</taxon>
        <taxon>Teleostei</taxon>
        <taxon>Neoteleostei</taxon>
        <taxon>Acanthomorphata</taxon>
        <taxon>Carangaria</taxon>
        <taxon>Pleuronectiformes</taxon>
        <taxon>Pleuronectoidei</taxon>
        <taxon>Scophthalmidae</taxon>
        <taxon>Scophthalmus</taxon>
    </lineage>
</organism>
<evidence type="ECO:0000313" key="2">
    <source>
        <dbReference type="EMBL" id="KAF0023416.1"/>
    </source>
</evidence>
<comment type="caution">
    <text evidence="2">The sequence shown here is derived from an EMBL/GenBank/DDBJ whole genome shotgun (WGS) entry which is preliminary data.</text>
</comment>
<evidence type="ECO:0000313" key="3">
    <source>
        <dbReference type="Proteomes" id="UP000438429"/>
    </source>
</evidence>
<accession>A0A6A4RLQ2</accession>
<protein>
    <submittedName>
        <fullName evidence="2">Uncharacterized protein</fullName>
    </submittedName>
</protein>
<dbReference type="EMBL" id="VEVO01000022">
    <property type="protein sequence ID" value="KAF0023416.1"/>
    <property type="molecule type" value="Genomic_DNA"/>
</dbReference>
<evidence type="ECO:0000256" key="1">
    <source>
        <dbReference type="SAM" id="MobiDB-lite"/>
    </source>
</evidence>
<feature type="region of interest" description="Disordered" evidence="1">
    <location>
        <begin position="218"/>
        <end position="245"/>
    </location>
</feature>